<dbReference type="RefSeq" id="WP_377856662.1">
    <property type="nucleotide sequence ID" value="NZ_JBHLZU010000020.1"/>
</dbReference>
<sequence>MSCEHGWAFPEVETTCLDDTEVRLGRLRFAERHLAADRRDERLFFLAEIVAPGLHVRLEGVTNLVDGTALPRFLDGLDFRGWEGEKRWRSADRDIAVAARWGSRGHIELEWTLRPWRRSVTGEWSASVVTDIEAGAAKDAFAAELNNFLAVETG</sequence>
<protein>
    <submittedName>
        <fullName evidence="1">DUF6228 family protein</fullName>
    </submittedName>
</protein>
<dbReference type="InterPro" id="IPR046196">
    <property type="entry name" value="DUF6228"/>
</dbReference>
<name>A0ABV6A1U1_9PSEU</name>
<organism evidence="1 2">
    <name type="scientific">Allokutzneria oryzae</name>
    <dbReference type="NCBI Taxonomy" id="1378989"/>
    <lineage>
        <taxon>Bacteria</taxon>
        <taxon>Bacillati</taxon>
        <taxon>Actinomycetota</taxon>
        <taxon>Actinomycetes</taxon>
        <taxon>Pseudonocardiales</taxon>
        <taxon>Pseudonocardiaceae</taxon>
        <taxon>Allokutzneria</taxon>
    </lineage>
</organism>
<reference evidence="1 2" key="1">
    <citation type="submission" date="2024-09" db="EMBL/GenBank/DDBJ databases">
        <authorList>
            <person name="Sun Q."/>
            <person name="Mori K."/>
        </authorList>
    </citation>
    <scope>NUCLEOTIDE SEQUENCE [LARGE SCALE GENOMIC DNA]</scope>
    <source>
        <strain evidence="1 2">TBRC 7907</strain>
    </source>
</reference>
<dbReference type="EMBL" id="JBHLZU010000020">
    <property type="protein sequence ID" value="MFB9907104.1"/>
    <property type="molecule type" value="Genomic_DNA"/>
</dbReference>
<dbReference type="Proteomes" id="UP001589693">
    <property type="component" value="Unassembled WGS sequence"/>
</dbReference>
<keyword evidence="2" id="KW-1185">Reference proteome</keyword>
<evidence type="ECO:0000313" key="1">
    <source>
        <dbReference type="EMBL" id="MFB9907104.1"/>
    </source>
</evidence>
<accession>A0ABV6A1U1</accession>
<dbReference type="Pfam" id="PF19739">
    <property type="entry name" value="DUF6228"/>
    <property type="match status" value="1"/>
</dbReference>
<proteinExistence type="predicted"/>
<comment type="caution">
    <text evidence="1">The sequence shown here is derived from an EMBL/GenBank/DDBJ whole genome shotgun (WGS) entry which is preliminary data.</text>
</comment>
<evidence type="ECO:0000313" key="2">
    <source>
        <dbReference type="Proteomes" id="UP001589693"/>
    </source>
</evidence>
<gene>
    <name evidence="1" type="ORF">ACFFQA_24480</name>
</gene>